<gene>
    <name evidence="2" type="ORF">AVEN_24368_1</name>
</gene>
<proteinExistence type="predicted"/>
<accession>A0A4Y2HVH5</accession>
<name>A0A4Y2HVH5_ARAVE</name>
<protein>
    <submittedName>
        <fullName evidence="2">Uncharacterized protein</fullName>
    </submittedName>
</protein>
<keyword evidence="3" id="KW-1185">Reference proteome</keyword>
<evidence type="ECO:0000256" key="1">
    <source>
        <dbReference type="SAM" id="MobiDB-lite"/>
    </source>
</evidence>
<dbReference type="Proteomes" id="UP000499080">
    <property type="component" value="Unassembled WGS sequence"/>
</dbReference>
<reference evidence="2 3" key="1">
    <citation type="journal article" date="2019" name="Sci. Rep.">
        <title>Orb-weaving spider Araneus ventricosus genome elucidates the spidroin gene catalogue.</title>
        <authorList>
            <person name="Kono N."/>
            <person name="Nakamura H."/>
            <person name="Ohtoshi R."/>
            <person name="Moran D.A.P."/>
            <person name="Shinohara A."/>
            <person name="Yoshida Y."/>
            <person name="Fujiwara M."/>
            <person name="Mori M."/>
            <person name="Tomita M."/>
            <person name="Arakawa K."/>
        </authorList>
    </citation>
    <scope>NUCLEOTIDE SEQUENCE [LARGE SCALE GENOMIC DNA]</scope>
</reference>
<sequence>MYVLVDLLPGFSLFGSSGYGPRPLLLVVSRPRPLRRGQSGHEGQLEVQREAPEGRESEGASRGRISSTPLTPSASSDLRVTDGSICTLYDVEIGIIRLKVERALSLAPQYSDPDADGLYSSKALLWLWGS</sequence>
<comment type="caution">
    <text evidence="2">The sequence shown here is derived from an EMBL/GenBank/DDBJ whole genome shotgun (WGS) entry which is preliminary data.</text>
</comment>
<dbReference type="AlphaFoldDB" id="A0A4Y2HVH5"/>
<feature type="compositionally biased region" description="Basic and acidic residues" evidence="1">
    <location>
        <begin position="43"/>
        <end position="61"/>
    </location>
</feature>
<evidence type="ECO:0000313" key="3">
    <source>
        <dbReference type="Proteomes" id="UP000499080"/>
    </source>
</evidence>
<feature type="region of interest" description="Disordered" evidence="1">
    <location>
        <begin position="34"/>
        <end position="78"/>
    </location>
</feature>
<dbReference type="EMBL" id="BGPR01002170">
    <property type="protein sequence ID" value="GBM68966.1"/>
    <property type="molecule type" value="Genomic_DNA"/>
</dbReference>
<organism evidence="2 3">
    <name type="scientific">Araneus ventricosus</name>
    <name type="common">Orbweaver spider</name>
    <name type="synonym">Epeira ventricosa</name>
    <dbReference type="NCBI Taxonomy" id="182803"/>
    <lineage>
        <taxon>Eukaryota</taxon>
        <taxon>Metazoa</taxon>
        <taxon>Ecdysozoa</taxon>
        <taxon>Arthropoda</taxon>
        <taxon>Chelicerata</taxon>
        <taxon>Arachnida</taxon>
        <taxon>Araneae</taxon>
        <taxon>Araneomorphae</taxon>
        <taxon>Entelegynae</taxon>
        <taxon>Araneoidea</taxon>
        <taxon>Araneidae</taxon>
        <taxon>Araneus</taxon>
    </lineage>
</organism>
<feature type="compositionally biased region" description="Polar residues" evidence="1">
    <location>
        <begin position="64"/>
        <end position="78"/>
    </location>
</feature>
<evidence type="ECO:0000313" key="2">
    <source>
        <dbReference type="EMBL" id="GBM68966.1"/>
    </source>
</evidence>